<dbReference type="Proteomes" id="UP000548582">
    <property type="component" value="Unassembled WGS sequence"/>
</dbReference>
<gene>
    <name evidence="4" type="ORF">GWK16_07950</name>
</gene>
<feature type="transmembrane region" description="Helical" evidence="2">
    <location>
        <begin position="12"/>
        <end position="35"/>
    </location>
</feature>
<organism evidence="4 5">
    <name type="scientific">Neoroseomonas marina</name>
    <dbReference type="NCBI Taxonomy" id="1232220"/>
    <lineage>
        <taxon>Bacteria</taxon>
        <taxon>Pseudomonadati</taxon>
        <taxon>Pseudomonadota</taxon>
        <taxon>Alphaproteobacteria</taxon>
        <taxon>Acetobacterales</taxon>
        <taxon>Acetobacteraceae</taxon>
        <taxon>Neoroseomonas</taxon>
    </lineage>
</organism>
<dbReference type="PANTHER" id="PTHR36698">
    <property type="entry name" value="BLL5892 PROTEIN"/>
    <property type="match status" value="1"/>
</dbReference>
<keyword evidence="2" id="KW-1133">Transmembrane helix</keyword>
<dbReference type="Pfam" id="PF02470">
    <property type="entry name" value="MlaD"/>
    <property type="match status" value="1"/>
</dbReference>
<proteinExistence type="predicted"/>
<evidence type="ECO:0000256" key="1">
    <source>
        <dbReference type="SAM" id="MobiDB-lite"/>
    </source>
</evidence>
<dbReference type="EMBL" id="JABBKX010000002">
    <property type="protein sequence ID" value="NMJ41168.1"/>
    <property type="molecule type" value="Genomic_DNA"/>
</dbReference>
<reference evidence="4 5" key="1">
    <citation type="submission" date="2020-03" db="EMBL/GenBank/DDBJ databases">
        <authorList>
            <person name="Sun Q."/>
        </authorList>
    </citation>
    <scope>NUCLEOTIDE SEQUENCE [LARGE SCALE GENOMIC DNA]</scope>
    <source>
        <strain evidence="4 5">JC162</strain>
    </source>
</reference>
<keyword evidence="2" id="KW-0472">Membrane</keyword>
<evidence type="ECO:0000313" key="5">
    <source>
        <dbReference type="Proteomes" id="UP000548582"/>
    </source>
</evidence>
<dbReference type="InterPro" id="IPR003399">
    <property type="entry name" value="Mce/MlaD"/>
</dbReference>
<protein>
    <submittedName>
        <fullName evidence="4">MCE family protein</fullName>
    </submittedName>
</protein>
<feature type="region of interest" description="Disordered" evidence="1">
    <location>
        <begin position="327"/>
        <end position="349"/>
    </location>
</feature>
<dbReference type="PANTHER" id="PTHR36698:SF3">
    <property type="entry name" value="ABC-TYPE TRANSPORT AUXILIARY LIPOPROTEIN COMPONENT DOMAIN-CONTAINING PROTEIN"/>
    <property type="match status" value="1"/>
</dbReference>
<evidence type="ECO:0000259" key="3">
    <source>
        <dbReference type="Pfam" id="PF02470"/>
    </source>
</evidence>
<dbReference type="RefSeq" id="WP_170053401.1">
    <property type="nucleotide sequence ID" value="NZ_JABBKX010000002.1"/>
</dbReference>
<dbReference type="AlphaFoldDB" id="A0A848ECX8"/>
<evidence type="ECO:0000256" key="2">
    <source>
        <dbReference type="SAM" id="Phobius"/>
    </source>
</evidence>
<evidence type="ECO:0000313" key="4">
    <source>
        <dbReference type="EMBL" id="NMJ41168.1"/>
    </source>
</evidence>
<name>A0A848ECX8_9PROT</name>
<comment type="caution">
    <text evidence="4">The sequence shown here is derived from an EMBL/GenBank/DDBJ whole genome shotgun (WGS) entry which is preliminary data.</text>
</comment>
<accession>A0A848ECX8</accession>
<keyword evidence="2" id="KW-0812">Transmembrane</keyword>
<feature type="domain" description="Mce/MlaD" evidence="3">
    <location>
        <begin position="49"/>
        <end position="136"/>
    </location>
</feature>
<feature type="compositionally biased region" description="Pro residues" evidence="1">
    <location>
        <begin position="339"/>
        <end position="349"/>
    </location>
</feature>
<keyword evidence="5" id="KW-1185">Reference proteome</keyword>
<sequence>MPQSGRSLYFRVGALVLVGIGLAVGFVLFLTSGALRGQQMTFETYIRESIAGLDVGAPVRFRGVPVGRVTELGLVSVVYSASMRGADDPASRLVLVRFAVDPQRYGDASVESAVRAGLRVRVASSGVTGLAYLEVDFVRDPAAAPPIEVPWTPRYPVIPSVPSTITQVTSAAERLMTQLADLDLRALIDSATALINDFRDQVGGQGDLATTLREAAATMTVLREAIQGAALSETIADIRRAADRVAAAGDSAQTLIGGPEMARTVESIGQAAADLRTSIARLPAVIQTLELALRSVRGTTTDAQADLGPLLRDLRATVASLRDTAEALRRSPSQSLFGAPPPPPPRDRR</sequence>